<dbReference type="OrthoDB" id="193599at2"/>
<keyword evidence="2" id="KW-0489">Methyltransferase</keyword>
<reference evidence="2 3" key="1">
    <citation type="journal article" date="2011" name="J. Bacteriol.">
        <title>Genome sequence of the verrucomicrobium Opitutus terrae PB90-1, an abundant inhabitant of rice paddy soil ecosystems.</title>
        <authorList>
            <person name="van Passel M.W."/>
            <person name="Kant R."/>
            <person name="Palva A."/>
            <person name="Copeland A."/>
            <person name="Lucas S."/>
            <person name="Lapidus A."/>
            <person name="Glavina del Rio T."/>
            <person name="Pitluck S."/>
            <person name="Goltsman E."/>
            <person name="Clum A."/>
            <person name="Sun H."/>
            <person name="Schmutz J."/>
            <person name="Larimer F.W."/>
            <person name="Land M.L."/>
            <person name="Hauser L."/>
            <person name="Kyrpides N."/>
            <person name="Mikhailova N."/>
            <person name="Richardson P.P."/>
            <person name="Janssen P.H."/>
            <person name="de Vos W.M."/>
            <person name="Smidt H."/>
        </authorList>
    </citation>
    <scope>NUCLEOTIDE SEQUENCE [LARGE SCALE GENOMIC DNA]</scope>
    <source>
        <strain evidence="3">DSM 11246 / JCM 15787 / PB90-1</strain>
    </source>
</reference>
<organism evidence="2 3">
    <name type="scientific">Opitutus terrae (strain DSM 11246 / JCM 15787 / PB90-1)</name>
    <dbReference type="NCBI Taxonomy" id="452637"/>
    <lineage>
        <taxon>Bacteria</taxon>
        <taxon>Pseudomonadati</taxon>
        <taxon>Verrucomicrobiota</taxon>
        <taxon>Opitutia</taxon>
        <taxon>Opitutales</taxon>
        <taxon>Opitutaceae</taxon>
        <taxon>Opitutus</taxon>
    </lineage>
</organism>
<evidence type="ECO:0000313" key="3">
    <source>
        <dbReference type="Proteomes" id="UP000007013"/>
    </source>
</evidence>
<dbReference type="GO" id="GO:0032259">
    <property type="term" value="P:methylation"/>
    <property type="evidence" value="ECO:0007669"/>
    <property type="project" value="UniProtKB-KW"/>
</dbReference>
<dbReference type="KEGG" id="ote:Oter_3947"/>
<gene>
    <name evidence="2" type="ordered locus">Oter_3947</name>
</gene>
<dbReference type="EMBL" id="CP001032">
    <property type="protein sequence ID" value="ACB77221.1"/>
    <property type="molecule type" value="Genomic_DNA"/>
</dbReference>
<evidence type="ECO:0000259" key="1">
    <source>
        <dbReference type="Pfam" id="PF08241"/>
    </source>
</evidence>
<dbReference type="RefSeq" id="WP_012376749.1">
    <property type="nucleotide sequence ID" value="NC_010571.1"/>
</dbReference>
<evidence type="ECO:0000313" key="2">
    <source>
        <dbReference type="EMBL" id="ACB77221.1"/>
    </source>
</evidence>
<protein>
    <submittedName>
        <fullName evidence="2">Methyltransferase type 11</fullName>
    </submittedName>
</protein>
<name>B1ZZN5_OPITP</name>
<dbReference type="STRING" id="452637.Oter_3947"/>
<dbReference type="Proteomes" id="UP000007013">
    <property type="component" value="Chromosome"/>
</dbReference>
<dbReference type="InterPro" id="IPR013216">
    <property type="entry name" value="Methyltransf_11"/>
</dbReference>
<proteinExistence type="predicted"/>
<dbReference type="Gene3D" id="3.40.50.150">
    <property type="entry name" value="Vaccinia Virus protein VP39"/>
    <property type="match status" value="1"/>
</dbReference>
<keyword evidence="2" id="KW-0808">Transferase</keyword>
<dbReference type="AlphaFoldDB" id="B1ZZN5"/>
<dbReference type="InterPro" id="IPR029063">
    <property type="entry name" value="SAM-dependent_MTases_sf"/>
</dbReference>
<sequence>MPLLEEYPNAPDFFFAYRHWLSFPSVQRKPGGWEFEGHFYPDYLFVGGASFAIERVARRYCTGTGLDIGAGLWPLPGATAVDLERGPGHGRTLDEFADSSQDYVFSSHCLEHITDWRTALASWIRKLKRGGRLFLYLPHPECAIWRPGSPFVGDGHKWQPTPEILKSALAELQGNLIAHDDGPDAMRSFFVCAEFGLTPRFPVV</sequence>
<keyword evidence="3" id="KW-1185">Reference proteome</keyword>
<dbReference type="GO" id="GO:0008757">
    <property type="term" value="F:S-adenosylmethionine-dependent methyltransferase activity"/>
    <property type="evidence" value="ECO:0007669"/>
    <property type="project" value="InterPro"/>
</dbReference>
<dbReference type="SUPFAM" id="SSF53335">
    <property type="entry name" value="S-adenosyl-L-methionine-dependent methyltransferases"/>
    <property type="match status" value="1"/>
</dbReference>
<dbReference type="Pfam" id="PF08241">
    <property type="entry name" value="Methyltransf_11"/>
    <property type="match status" value="1"/>
</dbReference>
<dbReference type="HOGENOM" id="CLU_1342146_0_0_0"/>
<feature type="domain" description="Methyltransferase type 11" evidence="1">
    <location>
        <begin position="50"/>
        <end position="135"/>
    </location>
</feature>
<dbReference type="eggNOG" id="COG4627">
    <property type="taxonomic scope" value="Bacteria"/>
</dbReference>
<accession>B1ZZN5</accession>